<dbReference type="EMBL" id="FUXE01000003">
    <property type="protein sequence ID" value="SJZ51013.1"/>
    <property type="molecule type" value="Genomic_DNA"/>
</dbReference>
<evidence type="ECO:0000313" key="2">
    <source>
        <dbReference type="Proteomes" id="UP000190121"/>
    </source>
</evidence>
<dbReference type="Proteomes" id="UP000190121">
    <property type="component" value="Unassembled WGS sequence"/>
</dbReference>
<reference evidence="2" key="1">
    <citation type="submission" date="2017-02" db="EMBL/GenBank/DDBJ databases">
        <authorList>
            <person name="Varghese N."/>
            <person name="Submissions S."/>
        </authorList>
    </citation>
    <scope>NUCLEOTIDE SEQUENCE [LARGE SCALE GENOMIC DNA]</scope>
    <source>
        <strain evidence="2">ATCC 51356</strain>
    </source>
</reference>
<dbReference type="Pfam" id="PF11013">
    <property type="entry name" value="DUF2851"/>
    <property type="match status" value="1"/>
</dbReference>
<dbReference type="RefSeq" id="WP_078736284.1">
    <property type="nucleotide sequence ID" value="NZ_FUXE01000003.1"/>
</dbReference>
<sequence length="434" mass="50754">MKQNEHLLQFIWHQRLYQSLSFFNTEEYERPHPIEVLNPGTPNPNAGPDFFNAKIRIGAIVWAGNVEIHRYASEWYKHRHHEDPLYDNTILHVILENDKPVYSRVNGLPIFSCIMTLSENQVKQATSLQEEKSSRLRCAGQLQLLPLAVEKDWKEYLFHERMHQKAERIEQIYASTGEDISETLHILIMRYWGTKVNNDAFEAIARSLPMRILRKHTNRLDQLEALYLGQAGLLEESPADEYNAHLQEEYSFLRAKYQLTPISAHRLRLLRLRPSVFPHRRLAQMANLRHRYPLLESVFSELKESKRALEILSIPPSEYWQKHYRFGEKTSRSIGKTSRSSSDIMLINVLLPYRLFLAKQQTLSCYTDVKRWAEQIRPEENNITKLFTTEGIDIANAFEGQAIIELWEKYCSLQKCSSCAWGKHLIASNTCTSI</sequence>
<dbReference type="AlphaFoldDB" id="A0A1T4L8P2"/>
<accession>A0A1T4L8P2</accession>
<dbReference type="STRING" id="29524.SAMN02745171_00318"/>
<protein>
    <recommendedName>
        <fullName evidence="3">DUF2851 domain-containing protein</fullName>
    </recommendedName>
</protein>
<evidence type="ECO:0000313" key="1">
    <source>
        <dbReference type="EMBL" id="SJZ51013.1"/>
    </source>
</evidence>
<evidence type="ECO:0008006" key="3">
    <source>
        <dbReference type="Google" id="ProtNLM"/>
    </source>
</evidence>
<keyword evidence="2" id="KW-1185">Reference proteome</keyword>
<dbReference type="InterPro" id="IPR021272">
    <property type="entry name" value="DUF2851"/>
</dbReference>
<organism evidence="1 2">
    <name type="scientific">Porphyromonas circumdentaria</name>
    <dbReference type="NCBI Taxonomy" id="29524"/>
    <lineage>
        <taxon>Bacteria</taxon>
        <taxon>Pseudomonadati</taxon>
        <taxon>Bacteroidota</taxon>
        <taxon>Bacteroidia</taxon>
        <taxon>Bacteroidales</taxon>
        <taxon>Porphyromonadaceae</taxon>
        <taxon>Porphyromonas</taxon>
    </lineage>
</organism>
<dbReference type="OrthoDB" id="1005072at2"/>
<name>A0A1T4L8P2_9PORP</name>
<proteinExistence type="predicted"/>
<gene>
    <name evidence="1" type="ORF">SAMN02745171_00318</name>
</gene>